<name>A0ACB9KTL6_BAUVA</name>
<comment type="caution">
    <text evidence="1">The sequence shown here is derived from an EMBL/GenBank/DDBJ whole genome shotgun (WGS) entry which is preliminary data.</text>
</comment>
<reference evidence="1 2" key="1">
    <citation type="journal article" date="2022" name="DNA Res.">
        <title>Chromosomal-level genome assembly of the orchid tree Bauhinia variegata (Leguminosae; Cercidoideae) supports the allotetraploid origin hypothesis of Bauhinia.</title>
        <authorList>
            <person name="Zhong Y."/>
            <person name="Chen Y."/>
            <person name="Zheng D."/>
            <person name="Pang J."/>
            <person name="Liu Y."/>
            <person name="Luo S."/>
            <person name="Meng S."/>
            <person name="Qian L."/>
            <person name="Wei D."/>
            <person name="Dai S."/>
            <person name="Zhou R."/>
        </authorList>
    </citation>
    <scope>NUCLEOTIDE SEQUENCE [LARGE SCALE GENOMIC DNA]</scope>
    <source>
        <strain evidence="1">BV-YZ2020</strain>
    </source>
</reference>
<protein>
    <submittedName>
        <fullName evidence="1">Uncharacterized protein</fullName>
    </submittedName>
</protein>
<dbReference type="Proteomes" id="UP000828941">
    <property type="component" value="Chromosome 13"/>
</dbReference>
<proteinExistence type="predicted"/>
<sequence length="82" mass="9222">MREKNTTSPLKRILMNCSSQAKNYGSCVAAKVPEIEHDVCAKEFLALKNCMQNMLKKKLGGCAEKHVYKKFSSVNLRESLLS</sequence>
<evidence type="ECO:0000313" key="1">
    <source>
        <dbReference type="EMBL" id="KAI4300662.1"/>
    </source>
</evidence>
<accession>A0ACB9KTL6</accession>
<organism evidence="1 2">
    <name type="scientific">Bauhinia variegata</name>
    <name type="common">Purple orchid tree</name>
    <name type="synonym">Phanera variegata</name>
    <dbReference type="NCBI Taxonomy" id="167791"/>
    <lineage>
        <taxon>Eukaryota</taxon>
        <taxon>Viridiplantae</taxon>
        <taxon>Streptophyta</taxon>
        <taxon>Embryophyta</taxon>
        <taxon>Tracheophyta</taxon>
        <taxon>Spermatophyta</taxon>
        <taxon>Magnoliopsida</taxon>
        <taxon>eudicotyledons</taxon>
        <taxon>Gunneridae</taxon>
        <taxon>Pentapetalae</taxon>
        <taxon>rosids</taxon>
        <taxon>fabids</taxon>
        <taxon>Fabales</taxon>
        <taxon>Fabaceae</taxon>
        <taxon>Cercidoideae</taxon>
        <taxon>Cercideae</taxon>
        <taxon>Bauhiniinae</taxon>
        <taxon>Bauhinia</taxon>
    </lineage>
</organism>
<gene>
    <name evidence="1" type="ORF">L6164_034013</name>
</gene>
<dbReference type="EMBL" id="CM039438">
    <property type="protein sequence ID" value="KAI4300662.1"/>
    <property type="molecule type" value="Genomic_DNA"/>
</dbReference>
<keyword evidence="2" id="KW-1185">Reference proteome</keyword>
<evidence type="ECO:0000313" key="2">
    <source>
        <dbReference type="Proteomes" id="UP000828941"/>
    </source>
</evidence>